<dbReference type="RefSeq" id="WP_344754264.1">
    <property type="nucleotide sequence ID" value="NZ_BAABBW010000003.1"/>
</dbReference>
<dbReference type="Pfam" id="PF21882">
    <property type="entry name" value="Gp53-like_C"/>
    <property type="match status" value="1"/>
</dbReference>
<keyword evidence="4" id="KW-1185">Reference proteome</keyword>
<dbReference type="Proteomes" id="UP001501079">
    <property type="component" value="Unassembled WGS sequence"/>
</dbReference>
<reference evidence="4" key="1">
    <citation type="journal article" date="2019" name="Int. J. Syst. Evol. Microbiol.">
        <title>The Global Catalogue of Microorganisms (GCM) 10K type strain sequencing project: providing services to taxonomists for standard genome sequencing and annotation.</title>
        <authorList>
            <consortium name="The Broad Institute Genomics Platform"/>
            <consortium name="The Broad Institute Genome Sequencing Center for Infectious Disease"/>
            <person name="Wu L."/>
            <person name="Ma J."/>
        </authorList>
    </citation>
    <scope>NUCLEOTIDE SEQUENCE [LARGE SCALE GENOMIC DNA]</scope>
    <source>
        <strain evidence="4">JCM 17591</strain>
    </source>
</reference>
<dbReference type="EMBL" id="BAABBW010000003">
    <property type="protein sequence ID" value="GAA4175730.1"/>
    <property type="molecule type" value="Genomic_DNA"/>
</dbReference>
<proteinExistence type="predicted"/>
<dbReference type="Gene3D" id="2.60.40.3940">
    <property type="match status" value="1"/>
</dbReference>
<dbReference type="InterPro" id="IPR054075">
    <property type="entry name" value="Gp53-like_C"/>
</dbReference>
<evidence type="ECO:0000256" key="1">
    <source>
        <dbReference type="SAM" id="MobiDB-lite"/>
    </source>
</evidence>
<feature type="domain" description="Putative tail fiber protein gp53-like C-terminal" evidence="2">
    <location>
        <begin position="109"/>
        <end position="182"/>
    </location>
</feature>
<feature type="region of interest" description="Disordered" evidence="1">
    <location>
        <begin position="1"/>
        <end position="22"/>
    </location>
</feature>
<protein>
    <recommendedName>
        <fullName evidence="2">Putative tail fiber protein gp53-like C-terminal domain-containing protein</fullName>
    </recommendedName>
</protein>
<evidence type="ECO:0000313" key="3">
    <source>
        <dbReference type="EMBL" id="GAA4175730.1"/>
    </source>
</evidence>
<accession>A0ABP8A1M7</accession>
<organism evidence="3 4">
    <name type="scientific">Gryllotalpicola koreensis</name>
    <dbReference type="NCBI Taxonomy" id="993086"/>
    <lineage>
        <taxon>Bacteria</taxon>
        <taxon>Bacillati</taxon>
        <taxon>Actinomycetota</taxon>
        <taxon>Actinomycetes</taxon>
        <taxon>Micrococcales</taxon>
        <taxon>Microbacteriaceae</taxon>
        <taxon>Gryllotalpicola</taxon>
    </lineage>
</organism>
<name>A0ABP8A1M7_9MICO</name>
<comment type="caution">
    <text evidence="3">The sequence shown here is derived from an EMBL/GenBank/DDBJ whole genome shotgun (WGS) entry which is preliminary data.</text>
</comment>
<evidence type="ECO:0000313" key="4">
    <source>
        <dbReference type="Proteomes" id="UP001501079"/>
    </source>
</evidence>
<evidence type="ECO:0000259" key="2">
    <source>
        <dbReference type="Pfam" id="PF21882"/>
    </source>
</evidence>
<sequence length="182" mass="18713">MAADSYGSHNEPQFSATGAPDDANDLTTLGAYAAKVGNRKVGTNAQRSALSGSDIWAGLEFYETDTKSTYVTPDGTSWVKESMFAVGSVASGTLSGAVSFLQQAGSAIVSLSSTGAANFTFPTAFPNGVLTVIALNGDDSARPQQFVSVRNVSVTGFDVRFTSGTSAAGSGSARVNWFAIGW</sequence>
<feature type="compositionally biased region" description="Polar residues" evidence="1">
    <location>
        <begin position="7"/>
        <end position="16"/>
    </location>
</feature>
<gene>
    <name evidence="3" type="ORF">GCM10022287_21790</name>
</gene>